<organism evidence="6 7">
    <name type="scientific">Riccia sorocarpa</name>
    <dbReference type="NCBI Taxonomy" id="122646"/>
    <lineage>
        <taxon>Eukaryota</taxon>
        <taxon>Viridiplantae</taxon>
        <taxon>Streptophyta</taxon>
        <taxon>Embryophyta</taxon>
        <taxon>Marchantiophyta</taxon>
        <taxon>Marchantiopsida</taxon>
        <taxon>Marchantiidae</taxon>
        <taxon>Marchantiales</taxon>
        <taxon>Ricciaceae</taxon>
        <taxon>Riccia</taxon>
    </lineage>
</organism>
<proteinExistence type="predicted"/>
<comment type="caution">
    <text evidence="6">The sequence shown here is derived from an EMBL/GenBank/DDBJ whole genome shotgun (WGS) entry which is preliminary data.</text>
</comment>
<keyword evidence="7" id="KW-1185">Reference proteome</keyword>
<evidence type="ECO:0000256" key="4">
    <source>
        <dbReference type="PROSITE-ProRule" id="PRU00134"/>
    </source>
</evidence>
<dbReference type="PANTHER" id="PTHR47570:SF2">
    <property type="entry name" value="MYND-TYPE DOMAIN-CONTAINING PROTEIN"/>
    <property type="match status" value="1"/>
</dbReference>
<dbReference type="Gene3D" id="6.10.140.2220">
    <property type="match status" value="1"/>
</dbReference>
<protein>
    <recommendedName>
        <fullName evidence="5">MYND-type domain-containing protein</fullName>
    </recommendedName>
</protein>
<dbReference type="PANTHER" id="PTHR47570">
    <property type="entry name" value="ZINC ION BINDING PROTEIN"/>
    <property type="match status" value="1"/>
</dbReference>
<evidence type="ECO:0000256" key="3">
    <source>
        <dbReference type="ARBA" id="ARBA00022833"/>
    </source>
</evidence>
<accession>A0ABD3I067</accession>
<evidence type="ECO:0000256" key="1">
    <source>
        <dbReference type="ARBA" id="ARBA00022723"/>
    </source>
</evidence>
<dbReference type="Proteomes" id="UP001633002">
    <property type="component" value="Unassembled WGS sequence"/>
</dbReference>
<evidence type="ECO:0000313" key="7">
    <source>
        <dbReference type="Proteomes" id="UP001633002"/>
    </source>
</evidence>
<keyword evidence="1" id="KW-0479">Metal-binding</keyword>
<reference evidence="6 7" key="1">
    <citation type="submission" date="2024-09" db="EMBL/GenBank/DDBJ databases">
        <title>Chromosome-scale assembly of Riccia sorocarpa.</title>
        <authorList>
            <person name="Paukszto L."/>
        </authorList>
    </citation>
    <scope>NUCLEOTIDE SEQUENCE [LARGE SCALE GENOMIC DNA]</scope>
    <source>
        <strain evidence="6">LP-2024</strain>
        <tissue evidence="6">Aerial parts of the thallus</tissue>
    </source>
</reference>
<keyword evidence="3" id="KW-0862">Zinc</keyword>
<evidence type="ECO:0000259" key="5">
    <source>
        <dbReference type="PROSITE" id="PS50865"/>
    </source>
</evidence>
<dbReference type="Pfam" id="PF01753">
    <property type="entry name" value="zf-MYND"/>
    <property type="match status" value="1"/>
</dbReference>
<dbReference type="SUPFAM" id="SSF144232">
    <property type="entry name" value="HIT/MYND zinc finger-like"/>
    <property type="match status" value="1"/>
</dbReference>
<dbReference type="InterPro" id="IPR002893">
    <property type="entry name" value="Znf_MYND"/>
</dbReference>
<name>A0ABD3I067_9MARC</name>
<dbReference type="PROSITE" id="PS01360">
    <property type="entry name" value="ZF_MYND_1"/>
    <property type="match status" value="1"/>
</dbReference>
<dbReference type="GO" id="GO:0008270">
    <property type="term" value="F:zinc ion binding"/>
    <property type="evidence" value="ECO:0007669"/>
    <property type="project" value="UniProtKB-KW"/>
</dbReference>
<feature type="domain" description="MYND-type" evidence="5">
    <location>
        <begin position="187"/>
        <end position="228"/>
    </location>
</feature>
<evidence type="ECO:0000313" key="6">
    <source>
        <dbReference type="EMBL" id="KAL3694969.1"/>
    </source>
</evidence>
<gene>
    <name evidence="6" type="ORF">R1sor_008620</name>
</gene>
<dbReference type="EMBL" id="JBJQOH010000003">
    <property type="protein sequence ID" value="KAL3694969.1"/>
    <property type="molecule type" value="Genomic_DNA"/>
</dbReference>
<sequence length="337" mass="38071">MKWQRTSDAVLEYDHRVAILGEVIGDTEPSDTNPMITTSALMSTECNKNPARYKLDHIPSPNAYPSVEIISSSKFGEVGSFLSYREPNLAELKWLVAALKAVTKFHPALKLQVKNKILVPRDSFEEVTMSGELSVPTTARDYLQEKKSAVVVRVSYPPKSSIADMPNFQEGNDGGPPPKLYSAFRQCVKCMKALPPSKAARCGGCKAVFYCGTVCQKKDWKIIHRDECRKYKEMMDRAGKLVIKELSFPAMDFEEPCSWLEETEVHQKGMWRRLCKCYQSCPFGHLPTGSMAGGSVLAAAWGLENGKFPPDRPLEIRLWQEQEPWLQQRSERQQEQS</sequence>
<keyword evidence="2 4" id="KW-0863">Zinc-finger</keyword>
<dbReference type="PROSITE" id="PS50865">
    <property type="entry name" value="ZF_MYND_2"/>
    <property type="match status" value="1"/>
</dbReference>
<evidence type="ECO:0000256" key="2">
    <source>
        <dbReference type="ARBA" id="ARBA00022771"/>
    </source>
</evidence>
<dbReference type="AlphaFoldDB" id="A0ABD3I067"/>